<feature type="region of interest" description="Disordered" evidence="1">
    <location>
        <begin position="66"/>
        <end position="117"/>
    </location>
</feature>
<dbReference type="OrthoDB" id="783264at2759"/>
<evidence type="ECO:0000313" key="2">
    <source>
        <dbReference type="Proteomes" id="UP000813463"/>
    </source>
</evidence>
<dbReference type="PANTHER" id="PTHR35131:SF1">
    <property type="entry name" value="EXPRESSED PROTEIN"/>
    <property type="match status" value="1"/>
</dbReference>
<evidence type="ECO:0000256" key="1">
    <source>
        <dbReference type="SAM" id="MobiDB-lite"/>
    </source>
</evidence>
<dbReference type="AlphaFoldDB" id="A0A9R0IKU8"/>
<evidence type="ECO:0008006" key="4">
    <source>
        <dbReference type="Google" id="ProtNLM"/>
    </source>
</evidence>
<reference evidence="3" key="2">
    <citation type="submission" date="2025-08" db="UniProtKB">
        <authorList>
            <consortium name="RefSeq"/>
        </authorList>
    </citation>
    <scope>IDENTIFICATION</scope>
    <source>
        <tissue evidence="3">Leaf</tissue>
    </source>
</reference>
<organism evidence="2 3">
    <name type="scientific">Spinacia oleracea</name>
    <name type="common">Spinach</name>
    <dbReference type="NCBI Taxonomy" id="3562"/>
    <lineage>
        <taxon>Eukaryota</taxon>
        <taxon>Viridiplantae</taxon>
        <taxon>Streptophyta</taxon>
        <taxon>Embryophyta</taxon>
        <taxon>Tracheophyta</taxon>
        <taxon>Spermatophyta</taxon>
        <taxon>Magnoliopsida</taxon>
        <taxon>eudicotyledons</taxon>
        <taxon>Gunneridae</taxon>
        <taxon>Pentapetalae</taxon>
        <taxon>Caryophyllales</taxon>
        <taxon>Chenopodiaceae</taxon>
        <taxon>Chenopodioideae</taxon>
        <taxon>Anserineae</taxon>
        <taxon>Spinacia</taxon>
    </lineage>
</organism>
<dbReference type="RefSeq" id="XP_021851202.1">
    <property type="nucleotide sequence ID" value="XM_021995510.2"/>
</dbReference>
<gene>
    <name evidence="3" type="primary">LOC110790739</name>
</gene>
<dbReference type="KEGG" id="soe:110790739"/>
<dbReference type="PANTHER" id="PTHR35131">
    <property type="entry name" value="EXPRESSED PROTEIN"/>
    <property type="match status" value="1"/>
</dbReference>
<proteinExistence type="predicted"/>
<protein>
    <recommendedName>
        <fullName evidence="4">DUF4005 domain-containing protein</fullName>
    </recommendedName>
</protein>
<feature type="compositionally biased region" description="Polar residues" evidence="1">
    <location>
        <begin position="68"/>
        <end position="81"/>
    </location>
</feature>
<evidence type="ECO:0000313" key="3">
    <source>
        <dbReference type="RefSeq" id="XP_021851202.1"/>
    </source>
</evidence>
<dbReference type="Proteomes" id="UP000813463">
    <property type="component" value="Chromosome 6"/>
</dbReference>
<feature type="compositionally biased region" description="Low complexity" evidence="1">
    <location>
        <begin position="105"/>
        <end position="116"/>
    </location>
</feature>
<feature type="compositionally biased region" description="Low complexity" evidence="1">
    <location>
        <begin position="82"/>
        <end position="97"/>
    </location>
</feature>
<sequence length="147" mass="15977">MLYKASSTSTNILITDLKMSTATPIAIGTRGTVGSLVRREIEYFRRVDQVDCGETSKKLDPKKYVGVSSKTTSFPTSRVKTSSSSSSSSFGSLLSMSWGKKRRSNNNSSKNNNSSSFLPSMCSAVDVSESKKFGGFSYRSLKTDGTY</sequence>
<keyword evidence="2" id="KW-1185">Reference proteome</keyword>
<name>A0A9R0IKU8_SPIOL</name>
<accession>A0A9R0IKU8</accession>
<reference evidence="2" key="1">
    <citation type="journal article" date="2021" name="Nat. Commun.">
        <title>Genomic analyses provide insights into spinach domestication and the genetic basis of agronomic traits.</title>
        <authorList>
            <person name="Cai X."/>
            <person name="Sun X."/>
            <person name="Xu C."/>
            <person name="Sun H."/>
            <person name="Wang X."/>
            <person name="Ge C."/>
            <person name="Zhang Z."/>
            <person name="Wang Q."/>
            <person name="Fei Z."/>
            <person name="Jiao C."/>
            <person name="Wang Q."/>
        </authorList>
    </citation>
    <scope>NUCLEOTIDE SEQUENCE [LARGE SCALE GENOMIC DNA]</scope>
    <source>
        <strain evidence="2">cv. Varoflay</strain>
    </source>
</reference>
<dbReference type="GeneID" id="110790739"/>